<feature type="domain" description="MCM C-terminal AAA(+) ATPase" evidence="3">
    <location>
        <begin position="294"/>
        <end position="398"/>
    </location>
</feature>
<dbReference type="EMBL" id="JAAZNL010000012">
    <property type="protein sequence ID" value="NMB69799.1"/>
    <property type="molecule type" value="Genomic_DNA"/>
</dbReference>
<accession>A0A7X9HGE2</accession>
<dbReference type="InterPro" id="IPR004482">
    <property type="entry name" value="Mg_chelat-rel"/>
</dbReference>
<dbReference type="InterPro" id="IPR020568">
    <property type="entry name" value="Ribosomal_Su5_D2-typ_SF"/>
</dbReference>
<dbReference type="Gene3D" id="3.40.50.300">
    <property type="entry name" value="P-loop containing nucleotide triphosphate hydrolases"/>
    <property type="match status" value="1"/>
</dbReference>
<dbReference type="Pfam" id="PF01078">
    <property type="entry name" value="Mg_chelatase"/>
    <property type="match status" value="1"/>
</dbReference>
<evidence type="ECO:0000313" key="5">
    <source>
        <dbReference type="Proteomes" id="UP000526033"/>
    </source>
</evidence>
<dbReference type="Pfam" id="PF13541">
    <property type="entry name" value="ChlI"/>
    <property type="match status" value="1"/>
</dbReference>
<gene>
    <name evidence="4" type="ORF">GYA27_01170</name>
</gene>
<dbReference type="Gene3D" id="3.30.230.10">
    <property type="match status" value="1"/>
</dbReference>
<evidence type="ECO:0000256" key="1">
    <source>
        <dbReference type="ARBA" id="ARBA00022741"/>
    </source>
</evidence>
<comment type="caution">
    <text evidence="4">The sequence shown here is derived from an EMBL/GenBank/DDBJ whole genome shotgun (WGS) entry which is preliminary data.</text>
</comment>
<dbReference type="InterPro" id="IPR027417">
    <property type="entry name" value="P-loop_NTPase"/>
</dbReference>
<dbReference type="PRINTS" id="PR01657">
    <property type="entry name" value="MCMFAMILY"/>
</dbReference>
<dbReference type="PROSITE" id="PS50051">
    <property type="entry name" value="MCM_2"/>
    <property type="match status" value="1"/>
</dbReference>
<dbReference type="InterPro" id="IPR045006">
    <property type="entry name" value="CHLI-like"/>
</dbReference>
<dbReference type="NCBIfam" id="TIGR00368">
    <property type="entry name" value="YifB family Mg chelatase-like AAA ATPase"/>
    <property type="match status" value="1"/>
</dbReference>
<dbReference type="Proteomes" id="UP000526033">
    <property type="component" value="Unassembled WGS sequence"/>
</dbReference>
<evidence type="ECO:0000259" key="3">
    <source>
        <dbReference type="PROSITE" id="PS50051"/>
    </source>
</evidence>
<keyword evidence="1" id="KW-0547">Nucleotide-binding</keyword>
<dbReference type="InterPro" id="IPR000523">
    <property type="entry name" value="Mg_chelatse_chII-like_cat_dom"/>
</dbReference>
<evidence type="ECO:0000256" key="2">
    <source>
        <dbReference type="ARBA" id="ARBA00022840"/>
    </source>
</evidence>
<dbReference type="InterPro" id="IPR014721">
    <property type="entry name" value="Ribsml_uS5_D2-typ_fold_subgr"/>
</dbReference>
<dbReference type="SUPFAM" id="SSF52540">
    <property type="entry name" value="P-loop containing nucleoside triphosphate hydrolases"/>
    <property type="match status" value="1"/>
</dbReference>
<dbReference type="AlphaFoldDB" id="A0A7X9HGE2"/>
<protein>
    <submittedName>
        <fullName evidence="4">YifB family Mg chelatase-like AAA ATPase</fullName>
    </submittedName>
</protein>
<evidence type="ECO:0000313" key="4">
    <source>
        <dbReference type="EMBL" id="NMB69799.1"/>
    </source>
</evidence>
<dbReference type="PANTHER" id="PTHR32039:SF7">
    <property type="entry name" value="COMPETENCE PROTEIN COMM"/>
    <property type="match status" value="1"/>
</dbReference>
<name>A0A7X9HGE2_UNCKA</name>
<reference evidence="4 5" key="1">
    <citation type="journal article" date="2020" name="Biotechnol. Biofuels">
        <title>New insights from the biogas microbiome by comprehensive genome-resolved metagenomics of nearly 1600 species originating from multiple anaerobic digesters.</title>
        <authorList>
            <person name="Campanaro S."/>
            <person name="Treu L."/>
            <person name="Rodriguez-R L.M."/>
            <person name="Kovalovszki A."/>
            <person name="Ziels R.M."/>
            <person name="Maus I."/>
            <person name="Zhu X."/>
            <person name="Kougias P.G."/>
            <person name="Basile A."/>
            <person name="Luo G."/>
            <person name="Schluter A."/>
            <person name="Konstantinidis K.T."/>
            <person name="Angelidaki I."/>
        </authorList>
    </citation>
    <scope>NUCLEOTIDE SEQUENCE [LARGE SCALE GENOMIC DNA]</scope>
    <source>
        <strain evidence="4">AS27yjCOA_165</strain>
    </source>
</reference>
<dbReference type="GO" id="GO:0003677">
    <property type="term" value="F:DNA binding"/>
    <property type="evidence" value="ECO:0007669"/>
    <property type="project" value="InterPro"/>
</dbReference>
<dbReference type="GO" id="GO:0005524">
    <property type="term" value="F:ATP binding"/>
    <property type="evidence" value="ECO:0007669"/>
    <property type="project" value="UniProtKB-KW"/>
</dbReference>
<dbReference type="InterPro" id="IPR001208">
    <property type="entry name" value="MCM_dom"/>
</dbReference>
<organism evidence="4 5">
    <name type="scientific">candidate division WWE3 bacterium</name>
    <dbReference type="NCBI Taxonomy" id="2053526"/>
    <lineage>
        <taxon>Bacteria</taxon>
        <taxon>Katanobacteria</taxon>
    </lineage>
</organism>
<dbReference type="InterPro" id="IPR025158">
    <property type="entry name" value="Mg_chelat-rel_C"/>
</dbReference>
<keyword evidence="2" id="KW-0067">ATP-binding</keyword>
<sequence>MLKKIKSLAFYGLDILPVDVEVNISNAGIPGFEIVGLPNKSIEESKHRVKSAIQQCGFKFPNKKITVNLAPADINKEGSFYDLAIAVGILSVSENIEIQENELYYGELSLDGTIRHTRGTFNAALFALENGYNAVYISETDHKVCSGCPNLPVYCFKHLSDLLDHLKGIHIKVPRIYQEGTEKLYAENNVATLLFDDIVGHEKAKKMAAVLAAGGHHMLMIGSPGIGKTLLASALPSILPNLSFEESLEVTKVYSYTGLINYSDGIMTLPPVRTPHHSTTYVGMIGGGSVPRPGEITLAHLGVLFMDEFCEFPRQVIEVLRQPLELGYISLARARYNIEFPAKFTLLAASNPCKCGYQGDTARACTCTDRDIHNYLSKLSGPIMDRLDLLVRMTKIPDILLNKKSSTPEYTSGYLRSLVAQAREIQRFRYKNCGPIINRDLNLTLLPKYAAIRHPEALLLNKACDVYKLSPRSCHKIIRVARTLADMEGVEDISERHIMESIQYKCEGEL</sequence>
<dbReference type="PANTHER" id="PTHR32039">
    <property type="entry name" value="MAGNESIUM-CHELATASE SUBUNIT CHLI"/>
    <property type="match status" value="1"/>
</dbReference>
<dbReference type="SUPFAM" id="SSF54211">
    <property type="entry name" value="Ribosomal protein S5 domain 2-like"/>
    <property type="match status" value="1"/>
</dbReference>
<proteinExistence type="predicted"/>
<dbReference type="Pfam" id="PF13335">
    <property type="entry name" value="Mg_chelatase_C"/>
    <property type="match status" value="1"/>
</dbReference>